<accession>A2Q0H2</accession>
<protein>
    <submittedName>
        <fullName evidence="1">C8.1</fullName>
    </submittedName>
</protein>
<dbReference type="RefSeq" id="YP_001031284.1">
    <property type="nucleotide sequence ID" value="NC_008978.1"/>
</dbReference>
<proteinExistence type="predicted"/>
<dbReference type="GeneID" id="5076333"/>
<dbReference type="KEGG" id="vg:5076333"/>
<sequence>MLEISRLRDKINKGRPRTCLSSACVDIRIYSMSKQGKKQRNILERDTVSDYVLYIIYEQRHSLRRVLMQKGCRRSVRLPSGTPKKMCRQCTELLRPDCRTSCSANLTDCLSRTWRSR</sequence>
<evidence type="ECO:0000313" key="1">
    <source>
        <dbReference type="EMBL" id="BAF45687.1"/>
    </source>
</evidence>
<dbReference type="EMBL" id="AB291186">
    <property type="protein sequence ID" value="BAF45687.1"/>
    <property type="molecule type" value="Genomic_DNA"/>
</dbReference>
<organism evidence="1 2">
    <name type="scientific">Ichnoviriform fugitivi</name>
    <dbReference type="NCBI Taxonomy" id="265522"/>
    <lineage>
        <taxon>Viruses</taxon>
        <taxon>Viruses incertae sedis</taxon>
        <taxon>Polydnaviriformidae</taxon>
        <taxon>Ichnoviriform</taxon>
    </lineage>
</organism>
<dbReference type="Proteomes" id="UP000204242">
    <property type="component" value="Genome"/>
</dbReference>
<reference evidence="1 2" key="1">
    <citation type="journal article" date="2007" name="Virology">
        <title>Shared and species-specific features among ichnovirus genomes.</title>
        <authorList>
            <person name="Tanaka K."/>
            <person name="Lapointe R."/>
            <person name="Barney W.E."/>
            <person name="Makkay A.M."/>
            <person name="Stoltz D."/>
            <person name="Cusson M."/>
            <person name="Webb B.A."/>
        </authorList>
    </citation>
    <scope>NUCLEOTIDE SEQUENCE [LARGE SCALE GENOMIC DNA]</scope>
</reference>
<name>A2Q0H2_9VIRU</name>
<evidence type="ECO:0000313" key="2">
    <source>
        <dbReference type="Proteomes" id="UP000204242"/>
    </source>
</evidence>